<dbReference type="EMBL" id="CP000155">
    <property type="protein sequence ID" value="ABC31313.1"/>
    <property type="molecule type" value="Genomic_DNA"/>
</dbReference>
<dbReference type="Pfam" id="PF01203">
    <property type="entry name" value="T2SSN"/>
    <property type="match status" value="1"/>
</dbReference>
<evidence type="ECO:0000256" key="7">
    <source>
        <dbReference type="ARBA" id="ARBA00022692"/>
    </source>
</evidence>
<keyword evidence="5" id="KW-1003">Cell membrane</keyword>
<dbReference type="InterPro" id="IPR022792">
    <property type="entry name" value="T2SS_protein-GspN"/>
</dbReference>
<keyword evidence="12" id="KW-1185">Reference proteome</keyword>
<evidence type="ECO:0000256" key="8">
    <source>
        <dbReference type="ARBA" id="ARBA00022927"/>
    </source>
</evidence>
<evidence type="ECO:0000256" key="6">
    <source>
        <dbReference type="ARBA" id="ARBA00022519"/>
    </source>
</evidence>
<proteinExistence type="inferred from homology"/>
<evidence type="ECO:0000313" key="11">
    <source>
        <dbReference type="EMBL" id="ABC31313.1"/>
    </source>
</evidence>
<dbReference type="STRING" id="349521.HCH_04612"/>
<dbReference type="KEGG" id="hch:HCH_04612"/>
<dbReference type="GO" id="GO:0015628">
    <property type="term" value="P:protein secretion by the type II secretion system"/>
    <property type="evidence" value="ECO:0007669"/>
    <property type="project" value="InterPro"/>
</dbReference>
<organism evidence="11 12">
    <name type="scientific">Hahella chejuensis (strain KCTC 2396)</name>
    <dbReference type="NCBI Taxonomy" id="349521"/>
    <lineage>
        <taxon>Bacteria</taxon>
        <taxon>Pseudomonadati</taxon>
        <taxon>Pseudomonadota</taxon>
        <taxon>Gammaproteobacteria</taxon>
        <taxon>Oceanospirillales</taxon>
        <taxon>Hahellaceae</taxon>
        <taxon>Hahella</taxon>
    </lineage>
</organism>
<evidence type="ECO:0000256" key="5">
    <source>
        <dbReference type="ARBA" id="ARBA00022475"/>
    </source>
</evidence>
<evidence type="ECO:0000256" key="1">
    <source>
        <dbReference type="ARBA" id="ARBA00004533"/>
    </source>
</evidence>
<evidence type="ECO:0000256" key="9">
    <source>
        <dbReference type="ARBA" id="ARBA00023136"/>
    </source>
</evidence>
<evidence type="ECO:0000256" key="4">
    <source>
        <dbReference type="ARBA" id="ARBA00022448"/>
    </source>
</evidence>
<reference evidence="11 12" key="1">
    <citation type="journal article" date="2005" name="Nucleic Acids Res.">
        <title>Genomic blueprint of Hahella chejuensis, a marine microbe producing an algicidal agent.</title>
        <authorList>
            <person name="Jeong H."/>
            <person name="Yim J.H."/>
            <person name="Lee C."/>
            <person name="Choi S.-H."/>
            <person name="Park Y.K."/>
            <person name="Yoon S.H."/>
            <person name="Hur C.-G."/>
            <person name="Kang H.-Y."/>
            <person name="Kim D."/>
            <person name="Lee H.H."/>
            <person name="Park K.H."/>
            <person name="Park S.-H."/>
            <person name="Park H.-S."/>
            <person name="Lee H.K."/>
            <person name="Oh T.K."/>
            <person name="Kim J.F."/>
        </authorList>
    </citation>
    <scope>NUCLEOTIDE SEQUENCE [LARGE SCALE GENOMIC DNA]</scope>
    <source>
        <strain evidence="11 12">KCTC 2396</strain>
    </source>
</reference>
<gene>
    <name evidence="11" type="ordered locus">HCH_04612</name>
</gene>
<keyword evidence="9" id="KW-0472">Membrane</keyword>
<evidence type="ECO:0000313" key="12">
    <source>
        <dbReference type="Proteomes" id="UP000000238"/>
    </source>
</evidence>
<dbReference type="eggNOG" id="ENOG5032Z2H">
    <property type="taxonomic scope" value="Bacteria"/>
</dbReference>
<protein>
    <recommendedName>
        <fullName evidence="3">Type II secretion system protein N</fullName>
    </recommendedName>
    <alternativeName>
        <fullName evidence="10">General secretion pathway protein N</fullName>
    </alternativeName>
</protein>
<dbReference type="HOGENOM" id="CLU_093490_0_0_6"/>
<sequence>MGLVIIGGLTYLAGLVLLVPVEFVWRQAGVPANQLPVRVQKLQGTLWEGKALISHSWATGVLDWDVYPSGLLLMGDALALNFRANKIDIDAKAALDGFDQVRVLADGSLDLAALAPALRRHRLNLSGELKISGLDVTLDTNTGLPVRASGRAQWAGGPVTYPMGRENKTATMPPLQGLIKQEGEEIHLEVLDSTENKPVMSAQVTRDGTAKIQIRKRLLDLAGAPWSKQANPDDIVFRVQQRIL</sequence>
<comment type="similarity">
    <text evidence="2">Belongs to the GSP N family.</text>
</comment>
<accession>Q2SDG1</accession>
<keyword evidence="6" id="KW-0997">Cell inner membrane</keyword>
<dbReference type="AlphaFoldDB" id="Q2SDG1"/>
<evidence type="ECO:0000256" key="2">
    <source>
        <dbReference type="ARBA" id="ARBA00007208"/>
    </source>
</evidence>
<evidence type="ECO:0000256" key="3">
    <source>
        <dbReference type="ARBA" id="ARBA00021563"/>
    </source>
</evidence>
<evidence type="ECO:0000256" key="10">
    <source>
        <dbReference type="ARBA" id="ARBA00030772"/>
    </source>
</evidence>
<keyword evidence="7" id="KW-0812">Transmembrane</keyword>
<comment type="subcellular location">
    <subcellularLocation>
        <location evidence="1">Cell inner membrane</location>
    </subcellularLocation>
</comment>
<dbReference type="Proteomes" id="UP000000238">
    <property type="component" value="Chromosome"/>
</dbReference>
<keyword evidence="4" id="KW-0813">Transport</keyword>
<dbReference type="GO" id="GO:0005886">
    <property type="term" value="C:plasma membrane"/>
    <property type="evidence" value="ECO:0007669"/>
    <property type="project" value="UniProtKB-SubCell"/>
</dbReference>
<name>Q2SDG1_HAHCH</name>
<keyword evidence="8" id="KW-0653">Protein transport</keyword>
<dbReference type="GO" id="GO:0015627">
    <property type="term" value="C:type II protein secretion system complex"/>
    <property type="evidence" value="ECO:0007669"/>
    <property type="project" value="InterPro"/>
</dbReference>